<evidence type="ECO:0000256" key="9">
    <source>
        <dbReference type="PIRNR" id="PIRNR003128"/>
    </source>
</evidence>
<name>A0A5J4LNI5_9ACTN</name>
<evidence type="ECO:0000256" key="6">
    <source>
        <dbReference type="ARBA" id="ARBA00022840"/>
    </source>
</evidence>
<protein>
    <recommendedName>
        <fullName evidence="3 9">DNA repair protein RecN</fullName>
    </recommendedName>
    <alternativeName>
        <fullName evidence="8 9">Recombination protein N</fullName>
    </alternativeName>
</protein>
<dbReference type="NCBIfam" id="TIGR00634">
    <property type="entry name" value="recN"/>
    <property type="match status" value="1"/>
</dbReference>
<gene>
    <name evidence="11" type="primary">recN</name>
    <name evidence="11" type="ORF">San01_55370</name>
</gene>
<dbReference type="FunFam" id="3.40.50.300:FF:000319">
    <property type="entry name" value="DNA repair protein RecN"/>
    <property type="match status" value="1"/>
</dbReference>
<dbReference type="GO" id="GO:0006281">
    <property type="term" value="P:DNA repair"/>
    <property type="evidence" value="ECO:0007669"/>
    <property type="project" value="UniProtKB-KW"/>
</dbReference>
<keyword evidence="7 9" id="KW-0234">DNA repair</keyword>
<comment type="similarity">
    <text evidence="2 9">Belongs to the RecN family.</text>
</comment>
<evidence type="ECO:0000259" key="10">
    <source>
        <dbReference type="Pfam" id="PF02463"/>
    </source>
</evidence>
<evidence type="ECO:0000313" key="12">
    <source>
        <dbReference type="Proteomes" id="UP000325598"/>
    </source>
</evidence>
<evidence type="ECO:0000256" key="2">
    <source>
        <dbReference type="ARBA" id="ARBA00009441"/>
    </source>
</evidence>
<evidence type="ECO:0000256" key="7">
    <source>
        <dbReference type="ARBA" id="ARBA00023204"/>
    </source>
</evidence>
<dbReference type="PANTHER" id="PTHR11059:SF0">
    <property type="entry name" value="DNA REPAIR PROTEIN RECN"/>
    <property type="match status" value="1"/>
</dbReference>
<keyword evidence="5 9" id="KW-0227">DNA damage</keyword>
<evidence type="ECO:0000256" key="4">
    <source>
        <dbReference type="ARBA" id="ARBA00022741"/>
    </source>
</evidence>
<reference evidence="11 12" key="1">
    <citation type="submission" date="2019-10" db="EMBL/GenBank/DDBJ databases">
        <title>Whole genome shotgun sequence of Streptomyces angustmyceticus NBRC 3934.</title>
        <authorList>
            <person name="Hosoyama A."/>
            <person name="Ichikawa N."/>
            <person name="Kimura A."/>
            <person name="Kitahashi Y."/>
            <person name="Komaki H."/>
            <person name="Uohara A."/>
        </authorList>
    </citation>
    <scope>NUCLEOTIDE SEQUENCE [LARGE SCALE GENOMIC DNA]</scope>
    <source>
        <strain evidence="11 12">NBRC 3934</strain>
    </source>
</reference>
<accession>A0A5J4LNI5</accession>
<feature type="domain" description="RecF/RecN/SMC N-terminal" evidence="10">
    <location>
        <begin position="14"/>
        <end position="532"/>
    </location>
</feature>
<dbReference type="InterPro" id="IPR027417">
    <property type="entry name" value="P-loop_NTPase"/>
</dbReference>
<dbReference type="GO" id="GO:0005524">
    <property type="term" value="F:ATP binding"/>
    <property type="evidence" value="ECO:0007669"/>
    <property type="project" value="UniProtKB-KW"/>
</dbReference>
<comment type="function">
    <text evidence="1 9">May be involved in recombinational repair of damaged DNA.</text>
</comment>
<dbReference type="CDD" id="cd03241">
    <property type="entry name" value="ABC_RecN"/>
    <property type="match status" value="2"/>
</dbReference>
<proteinExistence type="inferred from homology"/>
<dbReference type="GO" id="GO:0009432">
    <property type="term" value="P:SOS response"/>
    <property type="evidence" value="ECO:0007669"/>
    <property type="project" value="TreeGrafter"/>
</dbReference>
<dbReference type="AlphaFoldDB" id="A0A5J4LNI5"/>
<dbReference type="Proteomes" id="UP000325598">
    <property type="component" value="Unassembled WGS sequence"/>
</dbReference>
<dbReference type="PANTHER" id="PTHR11059">
    <property type="entry name" value="DNA REPAIR PROTEIN RECN"/>
    <property type="match status" value="1"/>
</dbReference>
<dbReference type="InterPro" id="IPR003395">
    <property type="entry name" value="RecF/RecN/SMC_N"/>
</dbReference>
<evidence type="ECO:0000256" key="1">
    <source>
        <dbReference type="ARBA" id="ARBA00003618"/>
    </source>
</evidence>
<dbReference type="InterPro" id="IPR004604">
    <property type="entry name" value="DNA_recomb/repair_RecN"/>
</dbReference>
<dbReference type="GO" id="GO:0006310">
    <property type="term" value="P:DNA recombination"/>
    <property type="evidence" value="ECO:0007669"/>
    <property type="project" value="InterPro"/>
</dbReference>
<dbReference type="FunFam" id="3.40.50.300:FF:000356">
    <property type="entry name" value="DNA repair protein RecN"/>
    <property type="match status" value="1"/>
</dbReference>
<evidence type="ECO:0000256" key="5">
    <source>
        <dbReference type="ARBA" id="ARBA00022763"/>
    </source>
</evidence>
<dbReference type="GO" id="GO:0043590">
    <property type="term" value="C:bacterial nucleoid"/>
    <property type="evidence" value="ECO:0007669"/>
    <property type="project" value="TreeGrafter"/>
</dbReference>
<dbReference type="EMBL" id="BLAG01000017">
    <property type="protein sequence ID" value="GES33049.1"/>
    <property type="molecule type" value="Genomic_DNA"/>
</dbReference>
<dbReference type="SUPFAM" id="SSF52540">
    <property type="entry name" value="P-loop containing nucleoside triphosphate hydrolases"/>
    <property type="match status" value="2"/>
</dbReference>
<organism evidence="11 12">
    <name type="scientific">Streptomyces angustmyceticus</name>
    <dbReference type="NCBI Taxonomy" id="285578"/>
    <lineage>
        <taxon>Bacteria</taxon>
        <taxon>Bacillati</taxon>
        <taxon>Actinomycetota</taxon>
        <taxon>Actinomycetes</taxon>
        <taxon>Kitasatosporales</taxon>
        <taxon>Streptomycetaceae</taxon>
        <taxon>Streptomyces</taxon>
    </lineage>
</organism>
<dbReference type="Gene3D" id="3.40.50.300">
    <property type="entry name" value="P-loop containing nucleotide triphosphate hydrolases"/>
    <property type="match status" value="2"/>
</dbReference>
<dbReference type="PIRSF" id="PIRSF003128">
    <property type="entry name" value="RecN"/>
    <property type="match status" value="1"/>
</dbReference>
<sequence length="579" mass="60405">MLEEMRIRSLGVIDDAVVELSPGFTAVTGETGAGKTMVVTSLGLLLGGRADPALVRIGAKSAVVEGRIGVGPQAPAAVRAEEAGAELDDGALLISRTLSAEGRSRAHVGGRSVPVGLLAELADDLVAVHGQTDQQGLLRPARQRQALDRYAGDTVAVPLAKYTAAHRRLRAVATELDELTTRARERSQEADLLRFGLDEIAEAEPLPGEDTELAAEAERLGHAEALASAASAAHAALAGNPEDPEGVDATTLVAGAHRALEAVRSHDQELSALAERLGEIGILMADVAGELASYADGLDADPLRLAAVEERRAALNHLTRKYGQDIAAVLAWSEESAARLAELDGDDDRIGELAAERDALRAELGELAQTLTDARTASAKRFADAVTAELAELAMPHARVTVEIRQTEVAEDADGIEVGGRTVAYGPAGADEVELLLAPHPGAPPRPIAKGASGGELSRVMLAVEVVFAGSDPVPTYLFDEVDAGVGGKAAVEVGRRLARLAKSAQVVVVTHLPQVAAFADRQLLVAKTNDGSVTRSGVTVLEGEERVRELSRMLAGQEDSETARAHAEELLETARTGS</sequence>
<evidence type="ECO:0000313" key="11">
    <source>
        <dbReference type="EMBL" id="GES33049.1"/>
    </source>
</evidence>
<evidence type="ECO:0000256" key="8">
    <source>
        <dbReference type="ARBA" id="ARBA00033408"/>
    </source>
</evidence>
<dbReference type="Pfam" id="PF02463">
    <property type="entry name" value="SMC_N"/>
    <property type="match status" value="1"/>
</dbReference>
<comment type="caution">
    <text evidence="11">The sequence shown here is derived from an EMBL/GenBank/DDBJ whole genome shotgun (WGS) entry which is preliminary data.</text>
</comment>
<keyword evidence="4" id="KW-0547">Nucleotide-binding</keyword>
<keyword evidence="6" id="KW-0067">ATP-binding</keyword>
<keyword evidence="12" id="KW-1185">Reference proteome</keyword>
<evidence type="ECO:0000256" key="3">
    <source>
        <dbReference type="ARBA" id="ARBA00021315"/>
    </source>
</evidence>